<dbReference type="UniPathway" id="UPA00359">
    <property type="reaction ID" value="UER00478"/>
</dbReference>
<dbReference type="AlphaFoldDB" id="A0A420E8R9"/>
<keyword evidence="7 12" id="KW-0479">Metal-binding</keyword>
<evidence type="ECO:0000256" key="3">
    <source>
        <dbReference type="ARBA" id="ARBA00005002"/>
    </source>
</evidence>
<evidence type="ECO:0000256" key="6">
    <source>
        <dbReference type="ARBA" id="ARBA00022556"/>
    </source>
</evidence>
<feature type="binding site" evidence="12">
    <location>
        <position position="239"/>
    </location>
    <ligand>
        <name>Zn(2+)</name>
        <dbReference type="ChEBI" id="CHEBI:29105"/>
    </ligand>
</feature>
<accession>A0A420E8R9</accession>
<dbReference type="RefSeq" id="WP_120355964.1">
    <property type="nucleotide sequence ID" value="NZ_RAQO01000008.1"/>
</dbReference>
<dbReference type="Gene3D" id="3.30.1700.10">
    <property type="entry name" value="lpxc deacetylase, domain 2"/>
    <property type="match status" value="1"/>
</dbReference>
<protein>
    <recommendedName>
        <fullName evidence="4 12">UDP-3-O-acyl-N-acetylglucosamine deacetylase</fullName>
        <shortName evidence="12">UDP-3-O-acyl-GlcNAc deacetylase</shortName>
        <ecNumber evidence="4 12">3.5.1.108</ecNumber>
    </recommendedName>
    <alternativeName>
        <fullName evidence="12">UDP-3-O-[R-3-hydroxymyristoyl]-N-acetylglucosamine deacetylase</fullName>
    </alternativeName>
</protein>
<dbReference type="HAMAP" id="MF_00388">
    <property type="entry name" value="LpxC"/>
    <property type="match status" value="1"/>
</dbReference>
<dbReference type="OrthoDB" id="9802746at2"/>
<evidence type="ECO:0000256" key="4">
    <source>
        <dbReference type="ARBA" id="ARBA00012745"/>
    </source>
</evidence>
<evidence type="ECO:0000256" key="10">
    <source>
        <dbReference type="ARBA" id="ARBA00023098"/>
    </source>
</evidence>
<name>A0A420E8R9_9ALTE</name>
<evidence type="ECO:0000256" key="2">
    <source>
        <dbReference type="ARBA" id="ARBA00002923"/>
    </source>
</evidence>
<feature type="active site" description="Proton donor" evidence="12">
    <location>
        <position position="266"/>
    </location>
</feature>
<feature type="binding site" evidence="12">
    <location>
        <position position="243"/>
    </location>
    <ligand>
        <name>Zn(2+)</name>
        <dbReference type="ChEBI" id="CHEBI:29105"/>
    </ligand>
</feature>
<dbReference type="GO" id="GO:0009245">
    <property type="term" value="P:lipid A biosynthetic process"/>
    <property type="evidence" value="ECO:0007669"/>
    <property type="project" value="UniProtKB-UniRule"/>
</dbReference>
<keyword evidence="6 12" id="KW-0441">Lipid A biosynthesis</keyword>
<evidence type="ECO:0000256" key="8">
    <source>
        <dbReference type="ARBA" id="ARBA00022801"/>
    </source>
</evidence>
<dbReference type="InterPro" id="IPR004463">
    <property type="entry name" value="UDP-acyl_GlcNac_deAcase"/>
</dbReference>
<proteinExistence type="inferred from homology"/>
<dbReference type="Proteomes" id="UP000286482">
    <property type="component" value="Unassembled WGS sequence"/>
</dbReference>
<keyword evidence="14" id="KW-1185">Reference proteome</keyword>
<dbReference type="InterPro" id="IPR020568">
    <property type="entry name" value="Ribosomal_Su5_D2-typ_SF"/>
</dbReference>
<comment type="similarity">
    <text evidence="12">Belongs to the LpxC family.</text>
</comment>
<reference evidence="13 14" key="1">
    <citation type="submission" date="2018-09" db="EMBL/GenBank/DDBJ databases">
        <authorList>
            <person name="Wang Z."/>
        </authorList>
    </citation>
    <scope>NUCLEOTIDE SEQUENCE [LARGE SCALE GENOMIC DNA]</scope>
    <source>
        <strain evidence="13 14">ALS 81</strain>
    </source>
</reference>
<dbReference type="GO" id="GO:0016020">
    <property type="term" value="C:membrane"/>
    <property type="evidence" value="ECO:0007669"/>
    <property type="project" value="GOC"/>
</dbReference>
<keyword evidence="5 12" id="KW-0444">Lipid biosynthesis</keyword>
<evidence type="ECO:0000256" key="12">
    <source>
        <dbReference type="HAMAP-Rule" id="MF_00388"/>
    </source>
</evidence>
<dbReference type="EMBL" id="RAQO01000008">
    <property type="protein sequence ID" value="RKF15879.1"/>
    <property type="molecule type" value="Genomic_DNA"/>
</dbReference>
<sequence>MIKQRTIGRYTQATGVGLHSGKKVTIAFNPAPVDSGIVFRRNDLNPPVDIPADANLVKDTTLCTGLVDPQQNRIATVEHLLAAIAALGIDNLLIEVDAAEIPIMDGSASPFVFLLQSAGLQEQSKAKKFIKITKAIRVELEDKWAELLPHPSGFKIDFTIDFEHPAMEGRNQHVSMDLSTDAFVKELSRARTFGFMRDIEYLQSHNLALGGSLENAIVLDDFRILNEDGLRYDDEFVKHKVLDAIGDLYLTGHNILGHLRAFKSGHALNNALARALLAQQESWEFVTFEQTQAQTQNLFEPVFAY</sequence>
<organism evidence="13 14">
    <name type="scientific">Alginatibacterium sediminis</name>
    <dbReference type="NCBI Taxonomy" id="2164068"/>
    <lineage>
        <taxon>Bacteria</taxon>
        <taxon>Pseudomonadati</taxon>
        <taxon>Pseudomonadota</taxon>
        <taxon>Gammaproteobacteria</taxon>
        <taxon>Alteromonadales</taxon>
        <taxon>Alteromonadaceae</taxon>
        <taxon>Alginatibacterium</taxon>
    </lineage>
</organism>
<evidence type="ECO:0000256" key="11">
    <source>
        <dbReference type="ARBA" id="ARBA00024535"/>
    </source>
</evidence>
<keyword evidence="9 12" id="KW-0862">Zinc</keyword>
<feature type="binding site" evidence="12">
    <location>
        <position position="79"/>
    </location>
    <ligand>
        <name>Zn(2+)</name>
        <dbReference type="ChEBI" id="CHEBI:29105"/>
    </ligand>
</feature>
<comment type="pathway">
    <text evidence="3 12">Glycolipid biosynthesis; lipid IV(A) biosynthesis; lipid IV(A) from (3R)-3-hydroxytetradecanoyl-[acyl-carrier-protein] and UDP-N-acetyl-alpha-D-glucosamine: step 2/6.</text>
</comment>
<evidence type="ECO:0000256" key="9">
    <source>
        <dbReference type="ARBA" id="ARBA00022833"/>
    </source>
</evidence>
<evidence type="ECO:0000256" key="1">
    <source>
        <dbReference type="ARBA" id="ARBA00001947"/>
    </source>
</evidence>
<comment type="function">
    <text evidence="2 12">Catalyzes the hydrolysis of UDP-3-O-myristoyl-N-acetylglucosamine to form UDP-3-O-myristoylglucosamine and acetate, the committed step in lipid A biosynthesis.</text>
</comment>
<dbReference type="PANTHER" id="PTHR33694">
    <property type="entry name" value="UDP-3-O-ACYL-N-ACETYLGLUCOSAMINE DEACETYLASE 1, MITOCHONDRIAL-RELATED"/>
    <property type="match status" value="1"/>
</dbReference>
<gene>
    <name evidence="12" type="primary">lpxC</name>
    <name evidence="13" type="ORF">DBZ36_16040</name>
</gene>
<dbReference type="Pfam" id="PF03331">
    <property type="entry name" value="LpxC"/>
    <property type="match status" value="1"/>
</dbReference>
<keyword evidence="10 12" id="KW-0443">Lipid metabolism</keyword>
<dbReference type="PANTHER" id="PTHR33694:SF1">
    <property type="entry name" value="UDP-3-O-ACYL-N-ACETYLGLUCOSAMINE DEACETYLASE 1, MITOCHONDRIAL-RELATED"/>
    <property type="match status" value="1"/>
</dbReference>
<dbReference type="InterPro" id="IPR011334">
    <property type="entry name" value="UDP-acyl_GlcNac_deAcase_C"/>
</dbReference>
<comment type="catalytic activity">
    <reaction evidence="11 12">
        <text>a UDP-3-O-[(3R)-3-hydroxyacyl]-N-acetyl-alpha-D-glucosamine + H2O = a UDP-3-O-[(3R)-3-hydroxyacyl]-alpha-D-glucosamine + acetate</text>
        <dbReference type="Rhea" id="RHEA:67816"/>
        <dbReference type="ChEBI" id="CHEBI:15377"/>
        <dbReference type="ChEBI" id="CHEBI:30089"/>
        <dbReference type="ChEBI" id="CHEBI:137740"/>
        <dbReference type="ChEBI" id="CHEBI:173225"/>
        <dbReference type="EC" id="3.5.1.108"/>
    </reaction>
</comment>
<evidence type="ECO:0000313" key="13">
    <source>
        <dbReference type="EMBL" id="RKF15879.1"/>
    </source>
</evidence>
<dbReference type="GO" id="GO:0046872">
    <property type="term" value="F:metal ion binding"/>
    <property type="evidence" value="ECO:0007669"/>
    <property type="project" value="UniProtKB-KW"/>
</dbReference>
<comment type="cofactor">
    <cofactor evidence="1 12">
        <name>Zn(2+)</name>
        <dbReference type="ChEBI" id="CHEBI:29105"/>
    </cofactor>
</comment>
<dbReference type="SUPFAM" id="SSF54211">
    <property type="entry name" value="Ribosomal protein S5 domain 2-like"/>
    <property type="match status" value="2"/>
</dbReference>
<evidence type="ECO:0000256" key="7">
    <source>
        <dbReference type="ARBA" id="ARBA00022723"/>
    </source>
</evidence>
<dbReference type="NCBIfam" id="TIGR00325">
    <property type="entry name" value="lpxC"/>
    <property type="match status" value="1"/>
</dbReference>
<dbReference type="InterPro" id="IPR015870">
    <property type="entry name" value="UDP-acyl_N-AcGlcN_deAcase_N"/>
</dbReference>
<evidence type="ECO:0000313" key="14">
    <source>
        <dbReference type="Proteomes" id="UP000286482"/>
    </source>
</evidence>
<dbReference type="GO" id="GO:0103117">
    <property type="term" value="F:UDP-3-O-acyl-N-acetylglucosamine deacetylase activity"/>
    <property type="evidence" value="ECO:0007669"/>
    <property type="project" value="UniProtKB-UniRule"/>
</dbReference>
<keyword evidence="8 12" id="KW-0378">Hydrolase</keyword>
<comment type="caution">
    <text evidence="13">The sequence shown here is derived from an EMBL/GenBank/DDBJ whole genome shotgun (WGS) entry which is preliminary data.</text>
</comment>
<evidence type="ECO:0000256" key="5">
    <source>
        <dbReference type="ARBA" id="ARBA00022516"/>
    </source>
</evidence>
<dbReference type="Gene3D" id="3.30.230.20">
    <property type="entry name" value="lpxc deacetylase, domain 1"/>
    <property type="match status" value="1"/>
</dbReference>
<dbReference type="EC" id="3.5.1.108" evidence="4 12"/>